<dbReference type="EMBL" id="PVXN01000053">
    <property type="protein sequence ID" value="PRR70729.1"/>
    <property type="molecule type" value="Genomic_DNA"/>
</dbReference>
<evidence type="ECO:0000313" key="1">
    <source>
        <dbReference type="EMBL" id="PRR70729.1"/>
    </source>
</evidence>
<keyword evidence="2" id="KW-1185">Reference proteome</keyword>
<evidence type="ECO:0008006" key="3">
    <source>
        <dbReference type="Google" id="ProtNLM"/>
    </source>
</evidence>
<dbReference type="InterPro" id="IPR015943">
    <property type="entry name" value="WD40/YVTN_repeat-like_dom_sf"/>
</dbReference>
<dbReference type="OrthoDB" id="2086572at2"/>
<sequence>MFKKITFCILILLGIVILAMNYKNIFGSPKTVHAVAFKPINMYEAYKLSLLTVKKLNKNAQVCYISSVDDPKLKDMNEGVDGKRRFWNLDFAVPKTDQHYIVTIHDKDVVSCKAVKSVVEEETIMNDEKSILNASNRLKDIKDKYNINPSIGWASGYHFRLNLEDNKYMVTVIGTDNSGNMAKIFVDSLTGNIDSAIHKIRVGGGLFKEKNKIQPLESKIFGAVGAAKADNFQGEEVIAIWGFSGDSESSIKPVSLITADGGQSWKKLKLNYNIARLWFSSGYKKNKTMYIVADSGAYVSKDDGDTWVKTIDISGDIIYGCSINRNNVSIVTQKKLYISNDEGNNWTIKNVPEGAQIIKSDLDEKLIMIKNNQLFIENSGGWIKLSTPLNDDIEGLEVKDNSIIIYNSKKIAILNKNTNKWTMLEVPVQIKNIFIDQSLNGGYSIYIYTPENSLYKLKQGGDFIEWTNEKIDVPQYEQLVTIISGYDKKLYFCTVPQQRWEEIKKGM</sequence>
<accession>A0A2T0ANX7</accession>
<dbReference type="Gene3D" id="2.130.10.10">
    <property type="entry name" value="YVTN repeat-like/Quinoprotein amine dehydrogenase"/>
    <property type="match status" value="1"/>
</dbReference>
<proteinExistence type="predicted"/>
<dbReference type="AlphaFoldDB" id="A0A2T0ANX7"/>
<reference evidence="1 2" key="1">
    <citation type="submission" date="2018-03" db="EMBL/GenBank/DDBJ databases">
        <title>Genome sequence of Clostridium thermopalmarium DSM 5974.</title>
        <authorList>
            <person name="Poehlein A."/>
            <person name="Daniel R."/>
        </authorList>
    </citation>
    <scope>NUCLEOTIDE SEQUENCE [LARGE SCALE GENOMIC DNA]</scope>
    <source>
        <strain evidence="1 2">DSM 5974</strain>
    </source>
</reference>
<dbReference type="Proteomes" id="UP000239614">
    <property type="component" value="Unassembled WGS sequence"/>
</dbReference>
<protein>
    <recommendedName>
        <fullName evidence="3">Ycf48-like protein</fullName>
    </recommendedName>
</protein>
<gene>
    <name evidence="1" type="ORF">CPAL_18130</name>
</gene>
<name>A0A2T0ANX7_9CLOT</name>
<dbReference type="SUPFAM" id="SSF110296">
    <property type="entry name" value="Oligoxyloglucan reducing end-specific cellobiohydrolase"/>
    <property type="match status" value="1"/>
</dbReference>
<comment type="caution">
    <text evidence="1">The sequence shown here is derived from an EMBL/GenBank/DDBJ whole genome shotgun (WGS) entry which is preliminary data.</text>
</comment>
<evidence type="ECO:0000313" key="2">
    <source>
        <dbReference type="Proteomes" id="UP000239614"/>
    </source>
</evidence>
<organism evidence="1 2">
    <name type="scientific">Clostridium thermopalmarium DSM 5974</name>
    <dbReference type="NCBI Taxonomy" id="1121340"/>
    <lineage>
        <taxon>Bacteria</taxon>
        <taxon>Bacillati</taxon>
        <taxon>Bacillota</taxon>
        <taxon>Clostridia</taxon>
        <taxon>Eubacteriales</taxon>
        <taxon>Clostridiaceae</taxon>
        <taxon>Clostridium</taxon>
    </lineage>
</organism>
<dbReference type="RefSeq" id="WP_106024461.1">
    <property type="nucleotide sequence ID" value="NZ_PVXN01000053.1"/>
</dbReference>